<name>A0AA38XRB6_9EURO</name>
<evidence type="ECO:0000256" key="1">
    <source>
        <dbReference type="ARBA" id="ARBA00022793"/>
    </source>
</evidence>
<gene>
    <name evidence="5" type="ORF">H2204_013004</name>
</gene>
<dbReference type="InterPro" id="IPR032466">
    <property type="entry name" value="Metal_Hydrolase"/>
</dbReference>
<evidence type="ECO:0000259" key="4">
    <source>
        <dbReference type="Pfam" id="PF04909"/>
    </source>
</evidence>
<dbReference type="AlphaFoldDB" id="A0AA38XRB6"/>
<evidence type="ECO:0000313" key="5">
    <source>
        <dbReference type="EMBL" id="KAJ9618585.1"/>
    </source>
</evidence>
<organism evidence="5 6">
    <name type="scientific">Knufia peltigerae</name>
    <dbReference type="NCBI Taxonomy" id="1002370"/>
    <lineage>
        <taxon>Eukaryota</taxon>
        <taxon>Fungi</taxon>
        <taxon>Dikarya</taxon>
        <taxon>Ascomycota</taxon>
        <taxon>Pezizomycotina</taxon>
        <taxon>Eurotiomycetes</taxon>
        <taxon>Chaetothyriomycetidae</taxon>
        <taxon>Chaetothyriales</taxon>
        <taxon>Trichomeriaceae</taxon>
        <taxon>Knufia</taxon>
    </lineage>
</organism>
<dbReference type="Gene3D" id="3.20.20.140">
    <property type="entry name" value="Metal-dependent hydrolases"/>
    <property type="match status" value="1"/>
</dbReference>
<reference evidence="5" key="1">
    <citation type="submission" date="2022-10" db="EMBL/GenBank/DDBJ databases">
        <title>Culturing micro-colonial fungi from biological soil crusts in the Mojave desert and describing Neophaeococcomyces mojavensis, and introducing the new genera and species Taxawa tesnikishii.</title>
        <authorList>
            <person name="Kurbessoian T."/>
            <person name="Stajich J.E."/>
        </authorList>
    </citation>
    <scope>NUCLEOTIDE SEQUENCE</scope>
    <source>
        <strain evidence="5">TK_35</strain>
    </source>
</reference>
<evidence type="ECO:0000313" key="6">
    <source>
        <dbReference type="Proteomes" id="UP001172681"/>
    </source>
</evidence>
<sequence>MPFSFPVIALEEHFLADAVVEVYDAAKIVDPYEGSVVLRRCRANLVEVGDVRLDSMKESGITLQVLSHVANSIALDLPTCVKVNDQLAWRVATWPQQFSAFATLPMKNPSEAAAELRRCVDELGFRGALIDNNTEGQFYDHPSFWEVFQVAEELDVPVYLHPTYNDQAKTLLCEGSYPDAVAQTLATHAWGWHSETALHVLRLFAAGLFDKHPRLKMIIGHMGEMLPFQLDRVCRISSTQWPMAGVKLERQLRQVWDENIWVTTSGMFTLAPMATLLRQCKPDRILFSVDYPFSRNEWGASFLNLLKESGMVCDQMLEDIAYRNAEKLLKIKVSTDTKAV</sequence>
<evidence type="ECO:0000256" key="3">
    <source>
        <dbReference type="RuleBase" id="RU366045"/>
    </source>
</evidence>
<dbReference type="PANTHER" id="PTHR21240:SF30">
    <property type="entry name" value="AMIDOHYDROLASE-RELATED DOMAIN-CONTAINING PROTEIN-RELATED"/>
    <property type="match status" value="1"/>
</dbReference>
<keyword evidence="2 3" id="KW-0456">Lyase</keyword>
<dbReference type="EMBL" id="JAPDRN010000140">
    <property type="protein sequence ID" value="KAJ9618585.1"/>
    <property type="molecule type" value="Genomic_DNA"/>
</dbReference>
<dbReference type="InterPro" id="IPR032465">
    <property type="entry name" value="ACMSD"/>
</dbReference>
<dbReference type="GO" id="GO:0005829">
    <property type="term" value="C:cytosol"/>
    <property type="evidence" value="ECO:0007669"/>
    <property type="project" value="TreeGrafter"/>
</dbReference>
<dbReference type="Proteomes" id="UP001172681">
    <property type="component" value="Unassembled WGS sequence"/>
</dbReference>
<comment type="similarity">
    <text evidence="3">Belongs to the metallo-dependent hydrolases superfamily.</text>
</comment>
<comment type="caution">
    <text evidence="5">The sequence shown here is derived from an EMBL/GenBank/DDBJ whole genome shotgun (WGS) entry which is preliminary data.</text>
</comment>
<keyword evidence="1 3" id="KW-0210">Decarboxylase</keyword>
<dbReference type="GO" id="GO:0019748">
    <property type="term" value="P:secondary metabolic process"/>
    <property type="evidence" value="ECO:0007669"/>
    <property type="project" value="TreeGrafter"/>
</dbReference>
<dbReference type="PANTHER" id="PTHR21240">
    <property type="entry name" value="2-AMINO-3-CARBOXYLMUCONATE-6-SEMIALDEHYDE DECARBOXYLASE"/>
    <property type="match status" value="1"/>
</dbReference>
<dbReference type="SUPFAM" id="SSF51556">
    <property type="entry name" value="Metallo-dependent hydrolases"/>
    <property type="match status" value="1"/>
</dbReference>
<dbReference type="Pfam" id="PF04909">
    <property type="entry name" value="Amidohydro_2"/>
    <property type="match status" value="1"/>
</dbReference>
<dbReference type="GO" id="GO:0016787">
    <property type="term" value="F:hydrolase activity"/>
    <property type="evidence" value="ECO:0007669"/>
    <property type="project" value="InterPro"/>
</dbReference>
<dbReference type="InterPro" id="IPR006680">
    <property type="entry name" value="Amidohydro-rel"/>
</dbReference>
<protein>
    <recommendedName>
        <fullName evidence="4">Amidohydrolase-related domain-containing protein</fullName>
    </recommendedName>
</protein>
<keyword evidence="6" id="KW-1185">Reference proteome</keyword>
<feature type="domain" description="Amidohydrolase-related" evidence="4">
    <location>
        <begin position="70"/>
        <end position="330"/>
    </location>
</feature>
<evidence type="ECO:0000256" key="2">
    <source>
        <dbReference type="ARBA" id="ARBA00023239"/>
    </source>
</evidence>
<proteinExistence type="inferred from homology"/>
<dbReference type="GO" id="GO:0016831">
    <property type="term" value="F:carboxy-lyase activity"/>
    <property type="evidence" value="ECO:0007669"/>
    <property type="project" value="UniProtKB-KW"/>
</dbReference>
<accession>A0AA38XRB6</accession>